<dbReference type="AlphaFoldDB" id="A0A8J2VH68"/>
<reference evidence="1" key="1">
    <citation type="journal article" date="2014" name="Int. J. Syst. Evol. Microbiol.">
        <title>Complete genome sequence of Corynebacterium casei LMG S-19264T (=DSM 44701T), isolated from a smear-ripened cheese.</title>
        <authorList>
            <consortium name="US DOE Joint Genome Institute (JGI-PGF)"/>
            <person name="Walter F."/>
            <person name="Albersmeier A."/>
            <person name="Kalinowski J."/>
            <person name="Ruckert C."/>
        </authorList>
    </citation>
    <scope>NUCLEOTIDE SEQUENCE</scope>
    <source>
        <strain evidence="1">CGMCC 1.15179</strain>
    </source>
</reference>
<dbReference type="EMBL" id="BMHQ01000003">
    <property type="protein sequence ID" value="GGE12342.1"/>
    <property type="molecule type" value="Genomic_DNA"/>
</dbReference>
<comment type="caution">
    <text evidence="1">The sequence shown here is derived from an EMBL/GenBank/DDBJ whole genome shotgun (WGS) entry which is preliminary data.</text>
</comment>
<evidence type="ECO:0000313" key="2">
    <source>
        <dbReference type="Proteomes" id="UP000625210"/>
    </source>
</evidence>
<sequence length="62" mass="7739">MEGMMSHLEWWFVYQESSQRWNLVSVDKNFFMGDLQLYDADTDVPQVISWEEWYQLYKYRFA</sequence>
<organism evidence="1 2">
    <name type="scientific">Marinithermofilum abyssi</name>
    <dbReference type="NCBI Taxonomy" id="1571185"/>
    <lineage>
        <taxon>Bacteria</taxon>
        <taxon>Bacillati</taxon>
        <taxon>Bacillota</taxon>
        <taxon>Bacilli</taxon>
        <taxon>Bacillales</taxon>
        <taxon>Thermoactinomycetaceae</taxon>
        <taxon>Marinithermofilum</taxon>
    </lineage>
</organism>
<keyword evidence="2" id="KW-1185">Reference proteome</keyword>
<gene>
    <name evidence="1" type="ORF">GCM10011571_12180</name>
</gene>
<proteinExistence type="predicted"/>
<dbReference type="Proteomes" id="UP000625210">
    <property type="component" value="Unassembled WGS sequence"/>
</dbReference>
<name>A0A8J2VH68_9BACL</name>
<reference evidence="1" key="2">
    <citation type="submission" date="2020-09" db="EMBL/GenBank/DDBJ databases">
        <authorList>
            <person name="Sun Q."/>
            <person name="Zhou Y."/>
        </authorList>
    </citation>
    <scope>NUCLEOTIDE SEQUENCE</scope>
    <source>
        <strain evidence="1">CGMCC 1.15179</strain>
    </source>
</reference>
<protein>
    <submittedName>
        <fullName evidence="1">Uncharacterized protein</fullName>
    </submittedName>
</protein>
<dbReference type="RefSeq" id="WP_188647002.1">
    <property type="nucleotide sequence ID" value="NZ_BMHQ01000003.1"/>
</dbReference>
<evidence type="ECO:0000313" key="1">
    <source>
        <dbReference type="EMBL" id="GGE12342.1"/>
    </source>
</evidence>
<accession>A0A8J2VH68</accession>